<keyword evidence="2" id="KW-1185">Reference proteome</keyword>
<dbReference type="Proteomes" id="UP000818029">
    <property type="component" value="Chromosome D11"/>
</dbReference>
<dbReference type="GeneID" id="107912565"/>
<reference evidence="3" key="2">
    <citation type="submission" date="2025-08" db="UniProtKB">
        <authorList>
            <consortium name="RefSeq"/>
        </authorList>
    </citation>
    <scope>IDENTIFICATION</scope>
</reference>
<dbReference type="RefSeq" id="XP_040962137.1">
    <property type="nucleotide sequence ID" value="XM_041106203.1"/>
</dbReference>
<accession>A0ABM3B529</accession>
<feature type="compositionally biased region" description="Pro residues" evidence="1">
    <location>
        <begin position="75"/>
        <end position="91"/>
    </location>
</feature>
<evidence type="ECO:0000256" key="1">
    <source>
        <dbReference type="SAM" id="MobiDB-lite"/>
    </source>
</evidence>
<evidence type="ECO:0000313" key="2">
    <source>
        <dbReference type="Proteomes" id="UP000818029"/>
    </source>
</evidence>
<sequence length="133" mass="14054">MGGRGRRKQGIGSAANNGGEPARQDLTIPDHARLASTPGCTPSSHDPSNVSGLDQKPARPQSPRPLFRVTLSFQPLPPGFVAPSRPAPTPRLLPLFPEREVEPLGQRSPTLGPPPSIPGTSQFLASRDGNVEK</sequence>
<name>A0ABM3B529_GOSHI</name>
<organism evidence="2 3">
    <name type="scientific">Gossypium hirsutum</name>
    <name type="common">Upland cotton</name>
    <name type="synonym">Gossypium mexicanum</name>
    <dbReference type="NCBI Taxonomy" id="3635"/>
    <lineage>
        <taxon>Eukaryota</taxon>
        <taxon>Viridiplantae</taxon>
        <taxon>Streptophyta</taxon>
        <taxon>Embryophyta</taxon>
        <taxon>Tracheophyta</taxon>
        <taxon>Spermatophyta</taxon>
        <taxon>Magnoliopsida</taxon>
        <taxon>eudicotyledons</taxon>
        <taxon>Gunneridae</taxon>
        <taxon>Pentapetalae</taxon>
        <taxon>rosids</taxon>
        <taxon>malvids</taxon>
        <taxon>Malvales</taxon>
        <taxon>Malvaceae</taxon>
        <taxon>Malvoideae</taxon>
        <taxon>Gossypium</taxon>
    </lineage>
</organism>
<feature type="compositionally biased region" description="Polar residues" evidence="1">
    <location>
        <begin position="38"/>
        <end position="52"/>
    </location>
</feature>
<reference evidence="2" key="1">
    <citation type="journal article" date="2020" name="Nat. Genet.">
        <title>Genomic diversifications of five Gossypium allopolyploid species and their impact on cotton improvement.</title>
        <authorList>
            <person name="Chen Z.J."/>
            <person name="Sreedasyam A."/>
            <person name="Ando A."/>
            <person name="Song Q."/>
            <person name="De Santiago L.M."/>
            <person name="Hulse-Kemp A.M."/>
            <person name="Ding M."/>
            <person name="Ye W."/>
            <person name="Kirkbride R.C."/>
            <person name="Jenkins J."/>
            <person name="Plott C."/>
            <person name="Lovell J."/>
            <person name="Lin Y.M."/>
            <person name="Vaughn R."/>
            <person name="Liu B."/>
            <person name="Simpson S."/>
            <person name="Scheffler B.E."/>
            <person name="Wen L."/>
            <person name="Saski C.A."/>
            <person name="Grover C.E."/>
            <person name="Hu G."/>
            <person name="Conover J.L."/>
            <person name="Carlson J.W."/>
            <person name="Shu S."/>
            <person name="Boston L.B."/>
            <person name="Williams M."/>
            <person name="Peterson D.G."/>
            <person name="McGee K."/>
            <person name="Jones D.C."/>
            <person name="Wendel J.F."/>
            <person name="Stelly D.M."/>
            <person name="Grimwood J."/>
            <person name="Schmutz J."/>
        </authorList>
    </citation>
    <scope>NUCLEOTIDE SEQUENCE [LARGE SCALE GENOMIC DNA]</scope>
    <source>
        <strain evidence="2">cv. TM-1</strain>
    </source>
</reference>
<protein>
    <submittedName>
        <fullName evidence="3">Proline-rich receptor-like protein kinase PERK2</fullName>
    </submittedName>
</protein>
<evidence type="ECO:0000313" key="3">
    <source>
        <dbReference type="RefSeq" id="XP_040962137.1"/>
    </source>
</evidence>
<feature type="region of interest" description="Disordered" evidence="1">
    <location>
        <begin position="1"/>
        <end position="133"/>
    </location>
</feature>
<gene>
    <name evidence="3" type="primary">LOC107912565</name>
</gene>
<proteinExistence type="predicted"/>